<sequence>MTTIHELSLFMKLNTVMCCLTAGIHSEKCIVRQFRCVNIIVYLHKPRWHSPQHTQAIW</sequence>
<dbReference type="Ensembl" id="ENSTGET00000006832.1">
    <property type="protein sequence ID" value="ENSTGEP00000005642.1"/>
    <property type="gene ID" value="ENSTGEG00000004681.1"/>
</dbReference>
<reference evidence="1" key="1">
    <citation type="submission" date="2018-05" db="EMBL/GenBank/DDBJ databases">
        <title>Whole genome of Theropithecus gelada.</title>
        <authorList>
            <person name="Chiou K.L."/>
            <person name="Snyder-Mackler N."/>
        </authorList>
    </citation>
    <scope>NUCLEOTIDE SEQUENCE [LARGE SCALE GENOMIC DNA]</scope>
</reference>
<protein>
    <submittedName>
        <fullName evidence="1">Uncharacterized protein</fullName>
    </submittedName>
</protein>
<reference evidence="1" key="3">
    <citation type="submission" date="2025-09" db="UniProtKB">
        <authorList>
            <consortium name="Ensembl"/>
        </authorList>
    </citation>
    <scope>IDENTIFICATION</scope>
</reference>
<keyword evidence="2" id="KW-1185">Reference proteome</keyword>
<accession>A0A8D2EFI9</accession>
<reference evidence="1" key="2">
    <citation type="submission" date="2025-08" db="UniProtKB">
        <authorList>
            <consortium name="Ensembl"/>
        </authorList>
    </citation>
    <scope>IDENTIFICATION</scope>
</reference>
<proteinExistence type="predicted"/>
<evidence type="ECO:0000313" key="2">
    <source>
        <dbReference type="Proteomes" id="UP000694411"/>
    </source>
</evidence>
<dbReference type="AlphaFoldDB" id="A0A8D2EFI9"/>
<name>A0A8D2EFI9_THEGE</name>
<organism evidence="1 2">
    <name type="scientific">Theropithecus gelada</name>
    <name type="common">Gelada baboon</name>
    <dbReference type="NCBI Taxonomy" id="9565"/>
    <lineage>
        <taxon>Eukaryota</taxon>
        <taxon>Metazoa</taxon>
        <taxon>Chordata</taxon>
        <taxon>Craniata</taxon>
        <taxon>Vertebrata</taxon>
        <taxon>Euteleostomi</taxon>
        <taxon>Mammalia</taxon>
        <taxon>Eutheria</taxon>
        <taxon>Euarchontoglires</taxon>
        <taxon>Primates</taxon>
        <taxon>Haplorrhini</taxon>
        <taxon>Catarrhini</taxon>
        <taxon>Cercopithecidae</taxon>
        <taxon>Cercopithecinae</taxon>
        <taxon>Theropithecus</taxon>
    </lineage>
</organism>
<dbReference type="Proteomes" id="UP000694411">
    <property type="component" value="Chromosome 14"/>
</dbReference>
<evidence type="ECO:0000313" key="1">
    <source>
        <dbReference type="Ensembl" id="ENSTGEP00000005642.1"/>
    </source>
</evidence>